<dbReference type="InterPro" id="IPR037069">
    <property type="entry name" value="AcylCoA_DH/ox_N_sf"/>
</dbReference>
<evidence type="ECO:0000256" key="3">
    <source>
        <dbReference type="ARBA" id="ARBA00022630"/>
    </source>
</evidence>
<evidence type="ECO:0000259" key="9">
    <source>
        <dbReference type="Pfam" id="PF02771"/>
    </source>
</evidence>
<feature type="domain" description="Acyl-CoA dehydrogenase/oxidase N-terminal" evidence="9">
    <location>
        <begin position="110"/>
        <end position="220"/>
    </location>
</feature>
<keyword evidence="4 5" id="KW-0274">FAD</keyword>
<evidence type="ECO:0000256" key="2">
    <source>
        <dbReference type="ARBA" id="ARBA00009347"/>
    </source>
</evidence>
<evidence type="ECO:0000259" key="8">
    <source>
        <dbReference type="Pfam" id="PF02770"/>
    </source>
</evidence>
<comment type="caution">
    <text evidence="10">The sequence shown here is derived from an EMBL/GenBank/DDBJ whole genome shotgun (WGS) entry which is preliminary data.</text>
</comment>
<dbReference type="GO" id="GO:0003995">
    <property type="term" value="F:acyl-CoA dehydrogenase activity"/>
    <property type="evidence" value="ECO:0007669"/>
    <property type="project" value="InterPro"/>
</dbReference>
<evidence type="ECO:0000259" key="7">
    <source>
        <dbReference type="Pfam" id="PF00441"/>
    </source>
</evidence>
<keyword evidence="3 5" id="KW-0285">Flavoprotein</keyword>
<feature type="compositionally biased region" description="Polar residues" evidence="6">
    <location>
        <begin position="82"/>
        <end position="93"/>
    </location>
</feature>
<dbReference type="InterPro" id="IPR046373">
    <property type="entry name" value="Acyl-CoA_Oxase/DH_mid-dom_sf"/>
</dbReference>
<dbReference type="PROSITE" id="PS00073">
    <property type="entry name" value="ACYL_COA_DH_2"/>
    <property type="match status" value="1"/>
</dbReference>
<dbReference type="Pfam" id="PF02771">
    <property type="entry name" value="Acyl-CoA_dh_N"/>
    <property type="match status" value="1"/>
</dbReference>
<keyword evidence="5" id="KW-0560">Oxidoreductase</keyword>
<dbReference type="Pfam" id="PF02770">
    <property type="entry name" value="Acyl-CoA_dh_M"/>
    <property type="match status" value="1"/>
</dbReference>
<comment type="similarity">
    <text evidence="2 5">Belongs to the acyl-CoA dehydrogenase family.</text>
</comment>
<evidence type="ECO:0000256" key="1">
    <source>
        <dbReference type="ARBA" id="ARBA00001974"/>
    </source>
</evidence>
<dbReference type="AlphaFoldDB" id="A0A9X3LLR2"/>
<organism evidence="10 11">
    <name type="scientific">Corynebacterium evansiae</name>
    <dbReference type="NCBI Taxonomy" id="2913499"/>
    <lineage>
        <taxon>Bacteria</taxon>
        <taxon>Bacillati</taxon>
        <taxon>Actinomycetota</taxon>
        <taxon>Actinomycetes</taxon>
        <taxon>Mycobacteriales</taxon>
        <taxon>Corynebacteriaceae</taxon>
        <taxon>Corynebacterium</taxon>
    </lineage>
</organism>
<keyword evidence="11" id="KW-1185">Reference proteome</keyword>
<proteinExistence type="inferred from homology"/>
<dbReference type="PANTHER" id="PTHR43884:SF12">
    <property type="entry name" value="ISOVALERYL-COA DEHYDROGENASE, MITOCHONDRIAL-RELATED"/>
    <property type="match status" value="1"/>
</dbReference>
<feature type="region of interest" description="Disordered" evidence="6">
    <location>
        <begin position="74"/>
        <end position="103"/>
    </location>
</feature>
<dbReference type="InterPro" id="IPR009075">
    <property type="entry name" value="AcylCo_DH/oxidase_C"/>
</dbReference>
<dbReference type="PANTHER" id="PTHR43884">
    <property type="entry name" value="ACYL-COA DEHYDROGENASE"/>
    <property type="match status" value="1"/>
</dbReference>
<dbReference type="Gene3D" id="1.20.140.10">
    <property type="entry name" value="Butyryl-CoA Dehydrogenase, subunit A, domain 3"/>
    <property type="match status" value="1"/>
</dbReference>
<dbReference type="Pfam" id="PF00441">
    <property type="entry name" value="Acyl-CoA_dh_1"/>
    <property type="match status" value="1"/>
</dbReference>
<evidence type="ECO:0000256" key="6">
    <source>
        <dbReference type="SAM" id="MobiDB-lite"/>
    </source>
</evidence>
<feature type="domain" description="Acyl-CoA oxidase/dehydrogenase middle" evidence="8">
    <location>
        <begin position="230"/>
        <end position="317"/>
    </location>
</feature>
<name>A0A9X3LLR2_9CORY</name>
<dbReference type="InterPro" id="IPR013786">
    <property type="entry name" value="AcylCoA_DH/ox_N"/>
</dbReference>
<dbReference type="SUPFAM" id="SSF56645">
    <property type="entry name" value="Acyl-CoA dehydrogenase NM domain-like"/>
    <property type="match status" value="1"/>
</dbReference>
<evidence type="ECO:0000313" key="10">
    <source>
        <dbReference type="EMBL" id="MCZ9289876.1"/>
    </source>
</evidence>
<sequence>MSDRSKRADSTPGLNNIKRDAIGTVMGVLTKFTGSDLAEKYGLSKKVDRVAYQSTKTGMRTLGAVNRQFKKIKGSGKPVRLANQTTDENNQPVPTEAPAPGKAPFDLTPTEDQEMIVAAVREFAEERLRPTGHDQNEASEPAEGLLEAAAELGVALINLPEEYEGIASASGATTNALIAEALAFGDMGQAVAILAPAGVANVITNYGDDSQQKTYLPEFAGESVPASAVVVSESRPLFDPFTLQTTAVREGDDIVINGVKTMVPNAGKAELFVIAVNLDGENTFVIVESDTEGLVVEADPSMGLRAAALGRLLLKDVRVPASQLLGGKDLPADERKENYAEIIRRSRLGWAALAAGTGEAILEYTKKYVNEREAFGEPISHRQAVAFMVANLRIELDGLRLILLRGVSRLDQGLSFNREAGLARRYASDKGMVMGLDGVQLLGGHGFTKEHPVERWYRDMRAIGIAEGVVVV</sequence>
<dbReference type="Gene3D" id="1.10.540.10">
    <property type="entry name" value="Acyl-CoA dehydrogenase/oxidase, N-terminal domain"/>
    <property type="match status" value="1"/>
</dbReference>
<reference evidence="10" key="1">
    <citation type="submission" date="2022-02" db="EMBL/GenBank/DDBJ databases">
        <title>Corynebacterium sp. from urogenital microbiome.</title>
        <authorList>
            <person name="Cappelli E.A."/>
            <person name="Ribeiro T.G."/>
            <person name="Peixe L."/>
        </authorList>
    </citation>
    <scope>NUCLEOTIDE SEQUENCE</scope>
    <source>
        <strain evidence="10">C8Ua_174</strain>
    </source>
</reference>
<comment type="cofactor">
    <cofactor evidence="1 5">
        <name>FAD</name>
        <dbReference type="ChEBI" id="CHEBI:57692"/>
    </cofactor>
</comment>
<dbReference type="EMBL" id="JAKMUT010000005">
    <property type="protein sequence ID" value="MCZ9289876.1"/>
    <property type="molecule type" value="Genomic_DNA"/>
</dbReference>
<dbReference type="InterPro" id="IPR036250">
    <property type="entry name" value="AcylCo_DH-like_C"/>
</dbReference>
<gene>
    <name evidence="10" type="ORF">L8V00_06640</name>
</gene>
<dbReference type="InterPro" id="IPR009100">
    <property type="entry name" value="AcylCoA_DH/oxidase_NM_dom_sf"/>
</dbReference>
<dbReference type="Gene3D" id="2.40.110.10">
    <property type="entry name" value="Butyryl-CoA Dehydrogenase, subunit A, domain 2"/>
    <property type="match status" value="1"/>
</dbReference>
<dbReference type="Proteomes" id="UP001146469">
    <property type="component" value="Unassembled WGS sequence"/>
</dbReference>
<evidence type="ECO:0000256" key="5">
    <source>
        <dbReference type="RuleBase" id="RU362125"/>
    </source>
</evidence>
<dbReference type="InterPro" id="IPR006091">
    <property type="entry name" value="Acyl-CoA_Oxase/DH_mid-dom"/>
</dbReference>
<evidence type="ECO:0000256" key="4">
    <source>
        <dbReference type="ARBA" id="ARBA00022827"/>
    </source>
</evidence>
<accession>A0A9X3LLR2</accession>
<dbReference type="InterPro" id="IPR006089">
    <property type="entry name" value="Acyl-CoA_DH_CS"/>
</dbReference>
<dbReference type="SUPFAM" id="SSF47203">
    <property type="entry name" value="Acyl-CoA dehydrogenase C-terminal domain-like"/>
    <property type="match status" value="1"/>
</dbReference>
<dbReference type="GO" id="GO:0050660">
    <property type="term" value="F:flavin adenine dinucleotide binding"/>
    <property type="evidence" value="ECO:0007669"/>
    <property type="project" value="InterPro"/>
</dbReference>
<dbReference type="RefSeq" id="WP_049049742.1">
    <property type="nucleotide sequence ID" value="NZ_JAKMUT010000005.1"/>
</dbReference>
<evidence type="ECO:0000313" key="11">
    <source>
        <dbReference type="Proteomes" id="UP001146469"/>
    </source>
</evidence>
<protein>
    <submittedName>
        <fullName evidence="10">Acyl-CoA dehydrogenase family protein</fullName>
    </submittedName>
</protein>
<feature type="domain" description="Acyl-CoA dehydrogenase/oxidase C-terminal" evidence="7">
    <location>
        <begin position="343"/>
        <end position="468"/>
    </location>
</feature>